<keyword evidence="4" id="KW-1185">Reference proteome</keyword>
<dbReference type="Proteomes" id="UP000267342">
    <property type="component" value="Chromosome"/>
</dbReference>
<dbReference type="PANTHER" id="PTHR47505">
    <property type="entry name" value="DNA UTILIZATION PROTEIN YHGH"/>
    <property type="match status" value="1"/>
</dbReference>
<name>A0A348HFS1_9GAMM</name>
<reference evidence="3 4" key="1">
    <citation type="submission" date="2018-09" db="EMBL/GenBank/DDBJ databases">
        <title>Zymobacter palmae IAM14233 (=T109) whole genome analysis.</title>
        <authorList>
            <person name="Yanase H."/>
        </authorList>
    </citation>
    <scope>NUCLEOTIDE SEQUENCE [LARGE SCALE GENOMIC DNA]</scope>
    <source>
        <strain evidence="3 4">IAM14233</strain>
    </source>
</reference>
<proteinExistence type="inferred from homology"/>
<protein>
    <submittedName>
        <fullName evidence="3">Predicted amidophosphoribosyltransferases</fullName>
    </submittedName>
</protein>
<evidence type="ECO:0000256" key="1">
    <source>
        <dbReference type="ARBA" id="ARBA00008007"/>
    </source>
</evidence>
<accession>A0A348HFS1</accession>
<dbReference type="Gene3D" id="3.40.50.2020">
    <property type="match status" value="1"/>
</dbReference>
<organism evidence="3 4">
    <name type="scientific">Zymobacter palmae</name>
    <dbReference type="NCBI Taxonomy" id="33074"/>
    <lineage>
        <taxon>Bacteria</taxon>
        <taxon>Pseudomonadati</taxon>
        <taxon>Pseudomonadota</taxon>
        <taxon>Gammaproteobacteria</taxon>
        <taxon>Oceanospirillales</taxon>
        <taxon>Halomonadaceae</taxon>
        <taxon>Zymobacter group</taxon>
        <taxon>Zymobacter</taxon>
    </lineage>
</organism>
<feature type="domain" description="Phosphoribosyltransferase" evidence="2">
    <location>
        <begin position="183"/>
        <end position="230"/>
    </location>
</feature>
<evidence type="ECO:0000313" key="4">
    <source>
        <dbReference type="Proteomes" id="UP000267342"/>
    </source>
</evidence>
<evidence type="ECO:0000313" key="3">
    <source>
        <dbReference type="EMBL" id="BBG30473.1"/>
    </source>
</evidence>
<dbReference type="STRING" id="1123510.GCA_000620025_00909"/>
<dbReference type="InterPro" id="IPR029057">
    <property type="entry name" value="PRTase-like"/>
</dbReference>
<gene>
    <name evidence="3" type="ORF">ZBT109_1719</name>
</gene>
<sequence length="243" mass="27478">MSFHSFIAELQRWLMRLMPGHCPLCQCPTLHTSGYCAACIHALPRNRPCCYSCALPLSSVEEGLCCARCLRRPRFHHATAPLLYTGDTPALVHSFKFHAALPAAFLLAELMGKAFHPPQKAWLLTVPQHPHRARQRGFDHIDWLATLCPSTRRMPRITAHRRYDTPPLRHLDRRQRLKLMKDAFSIETDVTGKHIVLLDDVMTTGATLNALATLCRQQGARRVEALAIARTPLSAWRELHTAS</sequence>
<dbReference type="InterPro" id="IPR000836">
    <property type="entry name" value="PRTase_dom"/>
</dbReference>
<dbReference type="Pfam" id="PF00156">
    <property type="entry name" value="Pribosyltran"/>
    <property type="match status" value="1"/>
</dbReference>
<dbReference type="CDD" id="cd06223">
    <property type="entry name" value="PRTases_typeI"/>
    <property type="match status" value="1"/>
</dbReference>
<dbReference type="RefSeq" id="WP_084261905.1">
    <property type="nucleotide sequence ID" value="NZ_AP018933.1"/>
</dbReference>
<dbReference type="InterPro" id="IPR051910">
    <property type="entry name" value="ComF/GntX_DNA_util-trans"/>
</dbReference>
<keyword evidence="3" id="KW-0808">Transferase</keyword>
<dbReference type="SUPFAM" id="SSF53271">
    <property type="entry name" value="PRTase-like"/>
    <property type="match status" value="1"/>
</dbReference>
<evidence type="ECO:0000259" key="2">
    <source>
        <dbReference type="Pfam" id="PF00156"/>
    </source>
</evidence>
<keyword evidence="3" id="KW-0328">Glycosyltransferase</keyword>
<dbReference type="EMBL" id="AP018933">
    <property type="protein sequence ID" value="BBG30473.1"/>
    <property type="molecule type" value="Genomic_DNA"/>
</dbReference>
<dbReference type="KEGG" id="zpl:ZBT109_1719"/>
<dbReference type="PANTHER" id="PTHR47505:SF1">
    <property type="entry name" value="DNA UTILIZATION PROTEIN YHGH"/>
    <property type="match status" value="1"/>
</dbReference>
<dbReference type="GO" id="GO:0016757">
    <property type="term" value="F:glycosyltransferase activity"/>
    <property type="evidence" value="ECO:0007669"/>
    <property type="project" value="UniProtKB-KW"/>
</dbReference>
<comment type="similarity">
    <text evidence="1">Belongs to the ComF/GntX family.</text>
</comment>
<dbReference type="OrthoDB" id="9793412at2"/>
<dbReference type="AlphaFoldDB" id="A0A348HFS1"/>